<organism evidence="4 5">
    <name type="scientific">Sphingobium lignivorans</name>
    <dbReference type="NCBI Taxonomy" id="2735886"/>
    <lineage>
        <taxon>Bacteria</taxon>
        <taxon>Pseudomonadati</taxon>
        <taxon>Pseudomonadota</taxon>
        <taxon>Alphaproteobacteria</taxon>
        <taxon>Sphingomonadales</taxon>
        <taxon>Sphingomonadaceae</taxon>
        <taxon>Sphingobium</taxon>
    </lineage>
</organism>
<gene>
    <name evidence="4" type="ORF">HNP60_001628</name>
</gene>
<evidence type="ECO:0000313" key="4">
    <source>
        <dbReference type="EMBL" id="MBB5985654.1"/>
    </source>
</evidence>
<evidence type="ECO:0000256" key="1">
    <source>
        <dbReference type="ARBA" id="ARBA00022679"/>
    </source>
</evidence>
<dbReference type="SUPFAM" id="SSF52540">
    <property type="entry name" value="P-loop containing nucleoside triphosphate hydrolases"/>
    <property type="match status" value="1"/>
</dbReference>
<dbReference type="InterPro" id="IPR027417">
    <property type="entry name" value="P-loop_NTPase"/>
</dbReference>
<name>A0ABR6NEF6_9SPHN</name>
<dbReference type="Gene3D" id="3.40.50.300">
    <property type="entry name" value="P-loop containing nucleotide triphosphate hydrolases"/>
    <property type="match status" value="1"/>
</dbReference>
<proteinExistence type="predicted"/>
<dbReference type="Proteomes" id="UP001138540">
    <property type="component" value="Unassembled WGS sequence"/>
</dbReference>
<reference evidence="4 5" key="1">
    <citation type="submission" date="2020-08" db="EMBL/GenBank/DDBJ databases">
        <title>Exploring microbial biodiversity for novel pathways involved in the catabolism of aromatic compounds derived from lignin.</title>
        <authorList>
            <person name="Elkins J."/>
        </authorList>
    </citation>
    <scope>NUCLEOTIDE SEQUENCE [LARGE SCALE GENOMIC DNA]</scope>
    <source>
        <strain evidence="4 5">B1D3A</strain>
    </source>
</reference>
<comment type="caution">
    <text evidence="4">The sequence shown here is derived from an EMBL/GenBank/DDBJ whole genome shotgun (WGS) entry which is preliminary data.</text>
</comment>
<dbReference type="RefSeq" id="WP_184152278.1">
    <property type="nucleotide sequence ID" value="NZ_JACHKA010000001.1"/>
</dbReference>
<dbReference type="InterPro" id="IPR000863">
    <property type="entry name" value="Sulfotransferase_dom"/>
</dbReference>
<evidence type="ECO:0000259" key="3">
    <source>
        <dbReference type="Pfam" id="PF00685"/>
    </source>
</evidence>
<dbReference type="PANTHER" id="PTHR10605:SF56">
    <property type="entry name" value="BIFUNCTIONAL HEPARAN SULFATE N-DEACETYLASE_N-SULFOTRANSFERASE"/>
    <property type="match status" value="1"/>
</dbReference>
<evidence type="ECO:0000313" key="5">
    <source>
        <dbReference type="Proteomes" id="UP001138540"/>
    </source>
</evidence>
<dbReference type="Pfam" id="PF00685">
    <property type="entry name" value="Sulfotransfer_1"/>
    <property type="match status" value="1"/>
</dbReference>
<sequence length="310" mass="34492">MRPNLFILGAPKCGTSSLFDWLARHPDVRGSRVKEPFFLTDPAHPLSRRPNAAADGLEAYQTLFAPADADAPIRMEGTTHYVFDPMARDVISGMADARAIIVLREPAMRVYSSFQYTLNNLARLRPGLSFARYLELMDSGTPLMPDWCRHPGSAYVLEREVTYSRYILHVAPWLEALGPDRLKLLVMEDMVRDPNGTVDGLLDWLGLDPSTMPRMEKAARNRTESIRMSRLQATARYLNARIRPPAALRDVLKRGYGALQYRTSRGMPAEDARAIESLRGRLAADNAALAALTGLDLAAWSIAKPAVRSA</sequence>
<keyword evidence="5" id="KW-1185">Reference proteome</keyword>
<dbReference type="EMBL" id="JACHKA010000001">
    <property type="protein sequence ID" value="MBB5985654.1"/>
    <property type="molecule type" value="Genomic_DNA"/>
</dbReference>
<dbReference type="PANTHER" id="PTHR10605">
    <property type="entry name" value="HEPARAN SULFATE SULFOTRANSFERASE"/>
    <property type="match status" value="1"/>
</dbReference>
<dbReference type="InterPro" id="IPR037359">
    <property type="entry name" value="NST/OST"/>
</dbReference>
<keyword evidence="1" id="KW-0808">Transferase</keyword>
<feature type="domain" description="Sulfotransferase" evidence="3">
    <location>
        <begin position="3"/>
        <end position="212"/>
    </location>
</feature>
<keyword evidence="2" id="KW-0325">Glycoprotein</keyword>
<protein>
    <recommendedName>
        <fullName evidence="3">Sulfotransferase domain-containing protein</fullName>
    </recommendedName>
</protein>
<accession>A0ABR6NEF6</accession>
<evidence type="ECO:0000256" key="2">
    <source>
        <dbReference type="ARBA" id="ARBA00023180"/>
    </source>
</evidence>